<reference evidence="1" key="1">
    <citation type="submission" date="2015-07" db="EMBL/GenBank/DDBJ databases">
        <title>MeaNS - Measles Nucleotide Surveillance Program.</title>
        <authorList>
            <person name="Tran T."/>
            <person name="Druce J."/>
        </authorList>
    </citation>
    <scope>NUCLEOTIDE SEQUENCE</scope>
    <source>
        <strain evidence="1">UCB-OBI-ISO-001</strain>
        <tissue evidence="1">Gonad</tissue>
    </source>
</reference>
<dbReference type="AlphaFoldDB" id="A0A0L8H6U6"/>
<evidence type="ECO:0000313" key="1">
    <source>
        <dbReference type="EMBL" id="KOF84814.1"/>
    </source>
</evidence>
<protein>
    <submittedName>
        <fullName evidence="1">Uncharacterized protein</fullName>
    </submittedName>
</protein>
<accession>A0A0L8H6U6</accession>
<proteinExistence type="predicted"/>
<sequence length="55" mass="6797">MYSLKNVKVIKKYYFLERNIIFPYAHSIFSNRRMGFKRSLGYRYFKCSKESFNLI</sequence>
<name>A0A0L8H6U6_OCTBM</name>
<dbReference type="EMBL" id="KQ419028">
    <property type="protein sequence ID" value="KOF84814.1"/>
    <property type="molecule type" value="Genomic_DNA"/>
</dbReference>
<organism evidence="1">
    <name type="scientific">Octopus bimaculoides</name>
    <name type="common">California two-spotted octopus</name>
    <dbReference type="NCBI Taxonomy" id="37653"/>
    <lineage>
        <taxon>Eukaryota</taxon>
        <taxon>Metazoa</taxon>
        <taxon>Spiralia</taxon>
        <taxon>Lophotrochozoa</taxon>
        <taxon>Mollusca</taxon>
        <taxon>Cephalopoda</taxon>
        <taxon>Coleoidea</taxon>
        <taxon>Octopodiformes</taxon>
        <taxon>Octopoda</taxon>
        <taxon>Incirrata</taxon>
        <taxon>Octopodidae</taxon>
        <taxon>Octopus</taxon>
    </lineage>
</organism>
<gene>
    <name evidence="1" type="ORF">OCBIM_22021316mg</name>
</gene>